<feature type="non-terminal residue" evidence="1">
    <location>
        <position position="62"/>
    </location>
</feature>
<keyword evidence="2" id="KW-1185">Reference proteome</keyword>
<dbReference type="AlphaFoldDB" id="A0AAQ4E1Y9"/>
<accession>A0AAQ4E1Y9</accession>
<comment type="caution">
    <text evidence="1">The sequence shown here is derived from an EMBL/GenBank/DDBJ whole genome shotgun (WGS) entry which is preliminary data.</text>
</comment>
<sequence length="62" mass="7097">MSSDVHYIFHLCRSGKAVKVQLRSESKQRCLCAMNLKPALARHNAIKNVPENDFPFFPIDSH</sequence>
<dbReference type="EMBL" id="JARKHS020023536">
    <property type="protein sequence ID" value="KAK8768729.1"/>
    <property type="molecule type" value="Genomic_DNA"/>
</dbReference>
<dbReference type="Proteomes" id="UP001321473">
    <property type="component" value="Unassembled WGS sequence"/>
</dbReference>
<protein>
    <submittedName>
        <fullName evidence="1">Uncharacterized protein</fullName>
    </submittedName>
</protein>
<evidence type="ECO:0000313" key="2">
    <source>
        <dbReference type="Proteomes" id="UP001321473"/>
    </source>
</evidence>
<organism evidence="1 2">
    <name type="scientific">Amblyomma americanum</name>
    <name type="common">Lone star tick</name>
    <dbReference type="NCBI Taxonomy" id="6943"/>
    <lineage>
        <taxon>Eukaryota</taxon>
        <taxon>Metazoa</taxon>
        <taxon>Ecdysozoa</taxon>
        <taxon>Arthropoda</taxon>
        <taxon>Chelicerata</taxon>
        <taxon>Arachnida</taxon>
        <taxon>Acari</taxon>
        <taxon>Parasitiformes</taxon>
        <taxon>Ixodida</taxon>
        <taxon>Ixodoidea</taxon>
        <taxon>Ixodidae</taxon>
        <taxon>Amblyomminae</taxon>
        <taxon>Amblyomma</taxon>
    </lineage>
</organism>
<evidence type="ECO:0000313" key="1">
    <source>
        <dbReference type="EMBL" id="KAK8768729.1"/>
    </source>
</evidence>
<name>A0AAQ4E1Y9_AMBAM</name>
<proteinExistence type="predicted"/>
<gene>
    <name evidence="1" type="ORF">V5799_014806</name>
</gene>
<reference evidence="1 2" key="1">
    <citation type="journal article" date="2023" name="Arcadia Sci">
        <title>De novo assembly of a long-read Amblyomma americanum tick genome.</title>
        <authorList>
            <person name="Chou S."/>
            <person name="Poskanzer K.E."/>
            <person name="Rollins M."/>
            <person name="Thuy-Boun P.S."/>
        </authorList>
    </citation>
    <scope>NUCLEOTIDE SEQUENCE [LARGE SCALE GENOMIC DNA]</scope>
    <source>
        <strain evidence="1">F_SG_1</strain>
        <tissue evidence="1">Salivary glands</tissue>
    </source>
</reference>